<gene>
    <name evidence="12" type="ORF">D9V78_00950</name>
</gene>
<feature type="binding site" evidence="10">
    <location>
        <position position="124"/>
    </location>
    <ligand>
        <name>substrate</name>
    </ligand>
</feature>
<feature type="active site" description="For OMPdecase activity" evidence="9">
    <location>
        <position position="70"/>
    </location>
</feature>
<dbReference type="CDD" id="cd04725">
    <property type="entry name" value="OMP_decarboxylase_like"/>
    <property type="match status" value="1"/>
</dbReference>
<evidence type="ECO:0000256" key="3">
    <source>
        <dbReference type="ARBA" id="ARBA00012321"/>
    </source>
</evidence>
<dbReference type="PANTHER" id="PTHR32119:SF2">
    <property type="entry name" value="OROTIDINE 5'-PHOSPHATE DECARBOXYLASE"/>
    <property type="match status" value="1"/>
</dbReference>
<feature type="binding site" evidence="10">
    <location>
        <position position="214"/>
    </location>
    <ligand>
        <name>substrate</name>
    </ligand>
</feature>
<evidence type="ECO:0000256" key="5">
    <source>
        <dbReference type="ARBA" id="ARBA00022793"/>
    </source>
</evidence>
<dbReference type="UniPathway" id="UPA00070">
    <property type="reaction ID" value="UER00120"/>
</dbReference>
<dbReference type="InterPro" id="IPR013785">
    <property type="entry name" value="Aldolase_TIM"/>
</dbReference>
<feature type="binding site" evidence="10">
    <location>
        <position position="16"/>
    </location>
    <ligand>
        <name>substrate</name>
    </ligand>
</feature>
<dbReference type="Proteomes" id="UP000298685">
    <property type="component" value="Chromosome"/>
</dbReference>
<dbReference type="PANTHER" id="PTHR32119">
    <property type="entry name" value="OROTIDINE 5'-PHOSPHATE DECARBOXYLASE"/>
    <property type="match status" value="1"/>
</dbReference>
<dbReference type="AlphaFoldDB" id="A0A4D6YDS1"/>
<dbReference type="Gene3D" id="3.20.20.70">
    <property type="entry name" value="Aldolase class I"/>
    <property type="match status" value="1"/>
</dbReference>
<dbReference type="GO" id="GO:0006207">
    <property type="term" value="P:'de novo' pyrimidine nucleobase biosynthetic process"/>
    <property type="evidence" value="ECO:0007669"/>
    <property type="project" value="InterPro"/>
</dbReference>
<proteinExistence type="predicted"/>
<dbReference type="EC" id="4.1.1.23" evidence="3"/>
<keyword evidence="5" id="KW-0210">Decarboxylase</keyword>
<dbReference type="RefSeq" id="WP_158350959.1">
    <property type="nucleotide sequence ID" value="NZ_CP032999.1"/>
</dbReference>
<evidence type="ECO:0000256" key="4">
    <source>
        <dbReference type="ARBA" id="ARBA00021923"/>
    </source>
</evidence>
<evidence type="ECO:0000256" key="6">
    <source>
        <dbReference type="ARBA" id="ARBA00022975"/>
    </source>
</evidence>
<dbReference type="InterPro" id="IPR014732">
    <property type="entry name" value="OMPdecase"/>
</dbReference>
<evidence type="ECO:0000256" key="8">
    <source>
        <dbReference type="ARBA" id="ARBA00033428"/>
    </source>
</evidence>
<accession>A0A4D6YDS1</accession>
<organism evidence="12 13">
    <name type="scientific">Buchnera aphidicola</name>
    <name type="common">Sarucallis kahawaluokalani</name>
    <dbReference type="NCBI Taxonomy" id="1241878"/>
    <lineage>
        <taxon>Bacteria</taxon>
        <taxon>Pseudomonadati</taxon>
        <taxon>Pseudomonadota</taxon>
        <taxon>Gammaproteobacteria</taxon>
        <taxon>Enterobacterales</taxon>
        <taxon>Erwiniaceae</taxon>
        <taxon>Buchnera</taxon>
    </lineage>
</organism>
<keyword evidence="6" id="KW-0665">Pyrimidine biosynthesis</keyword>
<protein>
    <recommendedName>
        <fullName evidence="4">Orotidine 5'-phosphate decarboxylase</fullName>
        <ecNumber evidence="3">4.1.1.23</ecNumber>
    </recommendedName>
    <alternativeName>
        <fullName evidence="8">OMP decarboxylase</fullName>
    </alternativeName>
</protein>
<comment type="function">
    <text evidence="1">Catalyzes the decarboxylation of orotidine 5'-monophosphate (OMP) to uridine 5'-monophosphate (UMP).</text>
</comment>
<dbReference type="SUPFAM" id="SSF51366">
    <property type="entry name" value="Ribulose-phoshate binding barrel"/>
    <property type="match status" value="1"/>
</dbReference>
<evidence type="ECO:0000259" key="11">
    <source>
        <dbReference type="SMART" id="SM00934"/>
    </source>
</evidence>
<dbReference type="Pfam" id="PF00215">
    <property type="entry name" value="OMPdecase"/>
    <property type="match status" value="1"/>
</dbReference>
<dbReference type="GO" id="GO:0004590">
    <property type="term" value="F:orotidine-5'-phosphate decarboxylase activity"/>
    <property type="evidence" value="ECO:0007669"/>
    <property type="project" value="UniProtKB-EC"/>
</dbReference>
<name>A0A4D6YDS1_9GAMM</name>
<feature type="active site" description="For OMPdecase activity" evidence="9">
    <location>
        <position position="67"/>
    </location>
</feature>
<dbReference type="GO" id="GO:0005829">
    <property type="term" value="C:cytosol"/>
    <property type="evidence" value="ECO:0007669"/>
    <property type="project" value="TreeGrafter"/>
</dbReference>
<sequence length="237" mass="27384">MISENLKNPEIIIALDYVDKKSVFNLIDKIDPKLFKLKIGHSMFIKFGIELIKEIKRLKFDIFLDLKLYDIPNIMFKSISIISELGIWMTSVHASGSGNVMEYAKLALRNFNKPPLLIAITTLTSFSECDLYQIGIKNSLPKYILQLAKLTKLYQLDGVVCPGFIAKKIKKNFGNDFKVVVPGIRFINHNPHDQNFVTYIEEIKKYHMDYIVIGRTITTSSNPVKDLYRIWNYVNTR</sequence>
<evidence type="ECO:0000256" key="1">
    <source>
        <dbReference type="ARBA" id="ARBA00002356"/>
    </source>
</evidence>
<feature type="domain" description="Orotidine 5'-phosphate decarboxylase" evidence="11">
    <location>
        <begin position="10"/>
        <end position="230"/>
    </location>
</feature>
<dbReference type="EMBL" id="CP032999">
    <property type="protein sequence ID" value="QCI26193.1"/>
    <property type="molecule type" value="Genomic_DNA"/>
</dbReference>
<dbReference type="SMART" id="SM00934">
    <property type="entry name" value="OMPdecase"/>
    <property type="match status" value="1"/>
</dbReference>
<reference evidence="12 13" key="1">
    <citation type="submission" date="2018-10" db="EMBL/GenBank/DDBJ databases">
        <title>Comparative functional genomics of the obligate endosymbiont Buchnera aphidicola.</title>
        <authorList>
            <person name="Chong R.A."/>
        </authorList>
    </citation>
    <scope>NUCLEOTIDE SEQUENCE [LARGE SCALE GENOMIC DNA]</scope>
    <source>
        <strain evidence="12 13">Ska</strain>
    </source>
</reference>
<evidence type="ECO:0000313" key="13">
    <source>
        <dbReference type="Proteomes" id="UP000298685"/>
    </source>
</evidence>
<dbReference type="GO" id="GO:0044205">
    <property type="term" value="P:'de novo' UMP biosynthetic process"/>
    <property type="evidence" value="ECO:0007669"/>
    <property type="project" value="UniProtKB-UniPathway"/>
</dbReference>
<evidence type="ECO:0000256" key="2">
    <source>
        <dbReference type="ARBA" id="ARBA00004861"/>
    </source>
</evidence>
<keyword evidence="7 12" id="KW-0456">Lyase</keyword>
<evidence type="ECO:0000313" key="12">
    <source>
        <dbReference type="EMBL" id="QCI26193.1"/>
    </source>
</evidence>
<comment type="pathway">
    <text evidence="2">Pyrimidine metabolism; UMP biosynthesis via de novo pathway; UMP from orotate: step 2/2.</text>
</comment>
<feature type="active site" description="For OMPdecase activity" evidence="9">
    <location>
        <position position="65"/>
    </location>
</feature>
<dbReference type="InterPro" id="IPR011060">
    <property type="entry name" value="RibuloseP-bd_barrel"/>
</dbReference>
<feature type="binding site" evidence="10">
    <location>
        <position position="194"/>
    </location>
    <ligand>
        <name>substrate</name>
    </ligand>
</feature>
<dbReference type="NCBIfam" id="NF001273">
    <property type="entry name" value="PRK00230.1"/>
    <property type="match status" value="1"/>
</dbReference>
<dbReference type="InterPro" id="IPR001754">
    <property type="entry name" value="OMPdeCOase_dom"/>
</dbReference>
<feature type="binding site" evidence="10">
    <location>
        <position position="38"/>
    </location>
    <ligand>
        <name>substrate</name>
    </ligand>
</feature>
<feature type="binding site" evidence="10">
    <location>
        <position position="185"/>
    </location>
    <ligand>
        <name>substrate</name>
    </ligand>
</feature>
<evidence type="ECO:0000256" key="9">
    <source>
        <dbReference type="PIRSR" id="PIRSR614732-1"/>
    </source>
</evidence>
<evidence type="ECO:0000256" key="10">
    <source>
        <dbReference type="PIRSR" id="PIRSR614732-2"/>
    </source>
</evidence>
<dbReference type="NCBIfam" id="TIGR01740">
    <property type="entry name" value="pyrF"/>
    <property type="match status" value="1"/>
</dbReference>
<feature type="binding site" evidence="10">
    <location>
        <position position="215"/>
    </location>
    <ligand>
        <name>substrate</name>
    </ligand>
</feature>
<dbReference type="OrthoDB" id="9806203at2"/>
<evidence type="ECO:0000256" key="7">
    <source>
        <dbReference type="ARBA" id="ARBA00023239"/>
    </source>
</evidence>